<gene>
    <name evidence="2" type="ORF">PPRIM_AZ9-3.1.T0130261</name>
</gene>
<feature type="region of interest" description="Disordered" evidence="1">
    <location>
        <begin position="21"/>
        <end position="48"/>
    </location>
</feature>
<dbReference type="EMBL" id="CAJJDM010000010">
    <property type="protein sequence ID" value="CAD8049148.1"/>
    <property type="molecule type" value="Genomic_DNA"/>
</dbReference>
<evidence type="ECO:0000256" key="1">
    <source>
        <dbReference type="SAM" id="MobiDB-lite"/>
    </source>
</evidence>
<dbReference type="AlphaFoldDB" id="A0A8S1K144"/>
<evidence type="ECO:0000313" key="2">
    <source>
        <dbReference type="EMBL" id="CAD8049148.1"/>
    </source>
</evidence>
<proteinExistence type="predicted"/>
<name>A0A8S1K144_PARPR</name>
<feature type="compositionally biased region" description="Polar residues" evidence="1">
    <location>
        <begin position="27"/>
        <end position="48"/>
    </location>
</feature>
<evidence type="ECO:0000313" key="3">
    <source>
        <dbReference type="Proteomes" id="UP000688137"/>
    </source>
</evidence>
<accession>A0A8S1K144</accession>
<reference evidence="2" key="1">
    <citation type="submission" date="2021-01" db="EMBL/GenBank/DDBJ databases">
        <authorList>
            <consortium name="Genoscope - CEA"/>
            <person name="William W."/>
        </authorList>
    </citation>
    <scope>NUCLEOTIDE SEQUENCE</scope>
</reference>
<organism evidence="2 3">
    <name type="scientific">Paramecium primaurelia</name>
    <dbReference type="NCBI Taxonomy" id="5886"/>
    <lineage>
        <taxon>Eukaryota</taxon>
        <taxon>Sar</taxon>
        <taxon>Alveolata</taxon>
        <taxon>Ciliophora</taxon>
        <taxon>Intramacronucleata</taxon>
        <taxon>Oligohymenophorea</taxon>
        <taxon>Peniculida</taxon>
        <taxon>Parameciidae</taxon>
        <taxon>Paramecium</taxon>
    </lineage>
</organism>
<dbReference type="Proteomes" id="UP000688137">
    <property type="component" value="Unassembled WGS sequence"/>
</dbReference>
<protein>
    <submittedName>
        <fullName evidence="2">Uncharacterized protein</fullName>
    </submittedName>
</protein>
<sequence>MKPNDLLQEFTDFRRKLKADIQKTEFSKSPSKNYTKTQSSPQKANSGFKQKINFSKHRSQLQERCNTISSTQNQNYYSQIYNPQFQCITHEKFNSQQQNMQSLKSSKFTNKKKQNITDRILSYTQLNNFCFTLQQIQDEDIRELPNEYKQLLIQLAQLIQEKIGVNDF</sequence>
<comment type="caution">
    <text evidence="2">The sequence shown here is derived from an EMBL/GenBank/DDBJ whole genome shotgun (WGS) entry which is preliminary data.</text>
</comment>
<dbReference type="OMA" id="TQNQNYY"/>
<keyword evidence="3" id="KW-1185">Reference proteome</keyword>